<protein>
    <recommendedName>
        <fullName evidence="3">RNase III domain-containing protein</fullName>
    </recommendedName>
</protein>
<dbReference type="EMBL" id="SNRW01030530">
    <property type="protein sequence ID" value="KAA6357991.1"/>
    <property type="molecule type" value="Genomic_DNA"/>
</dbReference>
<dbReference type="Proteomes" id="UP000324800">
    <property type="component" value="Unassembled WGS sequence"/>
</dbReference>
<evidence type="ECO:0008006" key="3">
    <source>
        <dbReference type="Google" id="ProtNLM"/>
    </source>
</evidence>
<accession>A0A5J4TKC0</accession>
<evidence type="ECO:0000313" key="2">
    <source>
        <dbReference type="Proteomes" id="UP000324800"/>
    </source>
</evidence>
<proteinExistence type="predicted"/>
<evidence type="ECO:0000313" key="1">
    <source>
        <dbReference type="EMBL" id="KAA6357991.1"/>
    </source>
</evidence>
<reference evidence="1 2" key="1">
    <citation type="submission" date="2019-03" db="EMBL/GenBank/DDBJ databases">
        <title>Single cell metagenomics reveals metabolic interactions within the superorganism composed of flagellate Streblomastix strix and complex community of Bacteroidetes bacteria on its surface.</title>
        <authorList>
            <person name="Treitli S.C."/>
            <person name="Kolisko M."/>
            <person name="Husnik F."/>
            <person name="Keeling P."/>
            <person name="Hampl V."/>
        </authorList>
    </citation>
    <scope>NUCLEOTIDE SEQUENCE [LARGE SCALE GENOMIC DNA]</scope>
    <source>
        <strain evidence="1">ST1C</strain>
    </source>
</reference>
<dbReference type="AlphaFoldDB" id="A0A5J4TKC0"/>
<comment type="caution">
    <text evidence="1">The sequence shown here is derived from an EMBL/GenBank/DDBJ whole genome shotgun (WGS) entry which is preliminary data.</text>
</comment>
<name>A0A5J4TKC0_9EUKA</name>
<organism evidence="1 2">
    <name type="scientific">Streblomastix strix</name>
    <dbReference type="NCBI Taxonomy" id="222440"/>
    <lineage>
        <taxon>Eukaryota</taxon>
        <taxon>Metamonada</taxon>
        <taxon>Preaxostyla</taxon>
        <taxon>Oxymonadida</taxon>
        <taxon>Streblomastigidae</taxon>
        <taxon>Streblomastix</taxon>
    </lineage>
</organism>
<sequence length="49" mass="5861">GFLKELKPDILKECFRFGESNFEVGEFYGDAVLEYRFVFTFWCFHTIIA</sequence>
<feature type="non-terminal residue" evidence="1">
    <location>
        <position position="1"/>
    </location>
</feature>
<gene>
    <name evidence="1" type="ORF">EZS28_046482</name>
</gene>